<name>A0AA44CD16_9HYPH</name>
<dbReference type="Proteomes" id="UP001155840">
    <property type="component" value="Unassembled WGS sequence"/>
</dbReference>
<protein>
    <submittedName>
        <fullName evidence="1">Uncharacterized protein</fullName>
    </submittedName>
</protein>
<dbReference type="AlphaFoldDB" id="A0AA44CD16"/>
<accession>A0AA44CD16</accession>
<reference evidence="1" key="1">
    <citation type="submission" date="2020-03" db="EMBL/GenBank/DDBJ databases">
        <title>Ferranicluibacter endophyticum gen. nov., sp. nov., a new genus isolated from Rubus ulmifolius Schott. stem.</title>
        <authorList>
            <person name="Roca-Couso R."/>
            <person name="Flores-Felix J.D."/>
            <person name="Igual J.M."/>
            <person name="Rivas R."/>
        </authorList>
    </citation>
    <scope>NUCLEOTIDE SEQUENCE</scope>
    <source>
        <strain evidence="1">CRRU44</strain>
    </source>
</reference>
<sequence>MKQPRLLPDAIEAGAIELVDRVATRHRKSRKYGSVTIIVPDVVYDGMPAGEYEVVIRRKVSALGDRLKTLDNPWMRFFDQQSRSERSFAWFIRTLRG</sequence>
<dbReference type="EMBL" id="JAANCM010000020">
    <property type="protein sequence ID" value="NHT78830.1"/>
    <property type="molecule type" value="Genomic_DNA"/>
</dbReference>
<gene>
    <name evidence="1" type="ORF">G8E10_24340</name>
</gene>
<keyword evidence="2" id="KW-1185">Reference proteome</keyword>
<organism evidence="1 2">
    <name type="scientific">Ferranicluibacter rubi</name>
    <dbReference type="NCBI Taxonomy" id="2715133"/>
    <lineage>
        <taxon>Bacteria</taxon>
        <taxon>Pseudomonadati</taxon>
        <taxon>Pseudomonadota</taxon>
        <taxon>Alphaproteobacteria</taxon>
        <taxon>Hyphomicrobiales</taxon>
        <taxon>Rhizobiaceae</taxon>
        <taxon>Ferranicluibacter</taxon>
    </lineage>
</organism>
<evidence type="ECO:0000313" key="1">
    <source>
        <dbReference type="EMBL" id="NHT78830.1"/>
    </source>
</evidence>
<comment type="caution">
    <text evidence="1">The sequence shown here is derived from an EMBL/GenBank/DDBJ whole genome shotgun (WGS) entry which is preliminary data.</text>
</comment>
<proteinExistence type="predicted"/>
<dbReference type="RefSeq" id="WP_167130992.1">
    <property type="nucleotide sequence ID" value="NZ_JAANCM010000020.1"/>
</dbReference>
<evidence type="ECO:0000313" key="2">
    <source>
        <dbReference type="Proteomes" id="UP001155840"/>
    </source>
</evidence>